<evidence type="ECO:0000313" key="2">
    <source>
        <dbReference type="Proteomes" id="UP000196082"/>
    </source>
</evidence>
<dbReference type="Proteomes" id="UP000196082">
    <property type="component" value="Unassembled WGS sequence"/>
</dbReference>
<dbReference type="RefSeq" id="WP_086976951.1">
    <property type="nucleotide sequence ID" value="NZ_NFSB01000080.1"/>
</dbReference>
<evidence type="ECO:0000313" key="1">
    <source>
        <dbReference type="EMBL" id="OUM30565.1"/>
    </source>
</evidence>
<gene>
    <name evidence="1" type="ORF">B8W72_17515</name>
</gene>
<name>A0A1Y3KXX0_PSEPU</name>
<comment type="caution">
    <text evidence="1">The sequence shown here is derived from an EMBL/GenBank/DDBJ whole genome shotgun (WGS) entry which is preliminary data.</text>
</comment>
<proteinExistence type="predicted"/>
<organism evidence="1 2">
    <name type="scientific">Pseudomonas putida</name>
    <name type="common">Arthrobacter siderocapsulatus</name>
    <dbReference type="NCBI Taxonomy" id="303"/>
    <lineage>
        <taxon>Bacteria</taxon>
        <taxon>Pseudomonadati</taxon>
        <taxon>Pseudomonadota</taxon>
        <taxon>Gammaproteobacteria</taxon>
        <taxon>Pseudomonadales</taxon>
        <taxon>Pseudomonadaceae</taxon>
        <taxon>Pseudomonas</taxon>
    </lineage>
</organism>
<sequence>MNTWLDFVRALGQDESSSIVTDLCREVGEPPAVSETPDSYNDPEGKTKFFKFIKSGLELGFRSGKLNHIHFFVQRHEGYSAYKADVLGRTAQTWRVQDIIAELGPPTKEMPGKADMLLGYIRSWLKYEFQPYALRMEFSEDGRLWKVTLMSNPSA</sequence>
<accession>A0A1Y3KXX0</accession>
<dbReference type="AlphaFoldDB" id="A0A1Y3KXX0"/>
<reference evidence="1 2" key="1">
    <citation type="submission" date="2017-05" db="EMBL/GenBank/DDBJ databases">
        <title>Whole genome sequence of Pseudomonas putida isolate 1312 commercialized as a biostimulant.</title>
        <authorList>
            <person name="Crovadore J."/>
            <person name="Blanc P."/>
            <person name="Chablais R."/>
            <person name="Cochard B."/>
            <person name="Grizard D."/>
            <person name="Lefort F."/>
        </authorList>
    </citation>
    <scope>NUCLEOTIDE SEQUENCE [LARGE SCALE GENOMIC DNA]</scope>
    <source>
        <strain evidence="1 2">1312</strain>
    </source>
</reference>
<protein>
    <submittedName>
        <fullName evidence="1">Uncharacterized protein</fullName>
    </submittedName>
</protein>
<dbReference type="EMBL" id="NFSB01000080">
    <property type="protein sequence ID" value="OUM30565.1"/>
    <property type="molecule type" value="Genomic_DNA"/>
</dbReference>